<dbReference type="InterPro" id="IPR027417">
    <property type="entry name" value="P-loop_NTPase"/>
</dbReference>
<accession>A0A4Z0H491</accession>
<dbReference type="InterPro" id="IPR052539">
    <property type="entry name" value="MGD_biosynthesis_adapter"/>
</dbReference>
<sequence length="172" mass="19941">MKQSPVFQMIGYKNSGKTTFLSELVEYGANKGDRVAVIKHHGHKEPLQEMHRETDTYKLKKSGSFLTGVASPNALQIEMNQGMELDRLIEFYRFFSPDLILVEGYKQDRYPKGVLIRRKEDLSLMDLANIQFVITWDVEVTSHIELPVYSVETWTKHLEKIYQTVRGDTVNE</sequence>
<dbReference type="AlphaFoldDB" id="A0A4Z0H491"/>
<keyword evidence="3" id="KW-1185">Reference proteome</keyword>
<dbReference type="STRING" id="192814.GCA_900166575_02320"/>
<dbReference type="InterPro" id="IPR004435">
    <property type="entry name" value="MobB_dom"/>
</dbReference>
<dbReference type="GO" id="GO:0005525">
    <property type="term" value="F:GTP binding"/>
    <property type="evidence" value="ECO:0007669"/>
    <property type="project" value="InterPro"/>
</dbReference>
<dbReference type="PANTHER" id="PTHR40072:SF1">
    <property type="entry name" value="MOLYBDOPTERIN-GUANINE DINUCLEOTIDE BIOSYNTHESIS ADAPTER PROTEIN"/>
    <property type="match status" value="1"/>
</dbReference>
<dbReference type="NCBIfam" id="TIGR00176">
    <property type="entry name" value="mobB"/>
    <property type="match status" value="1"/>
</dbReference>
<evidence type="ECO:0000313" key="3">
    <source>
        <dbReference type="Proteomes" id="UP000297982"/>
    </source>
</evidence>
<name>A0A4Z0H491_9BACI</name>
<gene>
    <name evidence="2" type="primary">mobB</name>
    <name evidence="2" type="ORF">E4663_09685</name>
</gene>
<proteinExistence type="predicted"/>
<dbReference type="EMBL" id="SRJC01000001">
    <property type="protein sequence ID" value="TGB05238.1"/>
    <property type="molecule type" value="Genomic_DNA"/>
</dbReference>
<dbReference type="PANTHER" id="PTHR40072">
    <property type="entry name" value="MOLYBDOPTERIN-GUANINE DINUCLEOTIDE BIOSYNTHESIS ADAPTER PROTEIN-RELATED"/>
    <property type="match status" value="1"/>
</dbReference>
<evidence type="ECO:0000313" key="2">
    <source>
        <dbReference type="EMBL" id="TGB05238.1"/>
    </source>
</evidence>
<dbReference type="GO" id="GO:0006777">
    <property type="term" value="P:Mo-molybdopterin cofactor biosynthetic process"/>
    <property type="evidence" value="ECO:0007669"/>
    <property type="project" value="InterPro"/>
</dbReference>
<dbReference type="Proteomes" id="UP000297982">
    <property type="component" value="Unassembled WGS sequence"/>
</dbReference>
<dbReference type="RefSeq" id="WP_135327414.1">
    <property type="nucleotide sequence ID" value="NZ_SRJC01000001.1"/>
</dbReference>
<evidence type="ECO:0000259" key="1">
    <source>
        <dbReference type="Pfam" id="PF03205"/>
    </source>
</evidence>
<organism evidence="2 3">
    <name type="scientific">Halobacillus salinus</name>
    <dbReference type="NCBI Taxonomy" id="192814"/>
    <lineage>
        <taxon>Bacteria</taxon>
        <taxon>Bacillati</taxon>
        <taxon>Bacillota</taxon>
        <taxon>Bacilli</taxon>
        <taxon>Bacillales</taxon>
        <taxon>Bacillaceae</taxon>
        <taxon>Halobacillus</taxon>
    </lineage>
</organism>
<protein>
    <submittedName>
        <fullName evidence="2">Molybdopterin-guanine dinucleotide biosynthesis protein B</fullName>
    </submittedName>
</protein>
<feature type="domain" description="Molybdopterin-guanine dinucleotide biosynthesis protein B (MobB)" evidence="1">
    <location>
        <begin position="6"/>
        <end position="122"/>
    </location>
</feature>
<dbReference type="SUPFAM" id="SSF52540">
    <property type="entry name" value="P-loop containing nucleoside triphosphate hydrolases"/>
    <property type="match status" value="1"/>
</dbReference>
<comment type="caution">
    <text evidence="2">The sequence shown here is derived from an EMBL/GenBank/DDBJ whole genome shotgun (WGS) entry which is preliminary data.</text>
</comment>
<reference evidence="2 3" key="1">
    <citation type="journal article" date="2003" name="Int. J. Syst. Evol. Microbiol.">
        <title>Halobacillus salinus sp. nov., isolated from a salt lake on the coast of the East Sea in Korea.</title>
        <authorList>
            <person name="Yoon J.H."/>
            <person name="Kang K.H."/>
            <person name="Park Y.H."/>
        </authorList>
    </citation>
    <scope>NUCLEOTIDE SEQUENCE [LARGE SCALE GENOMIC DNA]</scope>
    <source>
        <strain evidence="2 3">HSL-3</strain>
    </source>
</reference>
<dbReference type="Pfam" id="PF03205">
    <property type="entry name" value="MobB"/>
    <property type="match status" value="1"/>
</dbReference>
<dbReference type="Gene3D" id="3.40.50.300">
    <property type="entry name" value="P-loop containing nucleotide triphosphate hydrolases"/>
    <property type="match status" value="1"/>
</dbReference>